<name>A0ABU6REI5_9FABA</name>
<dbReference type="Pfam" id="PF13456">
    <property type="entry name" value="RVT_3"/>
    <property type="match status" value="1"/>
</dbReference>
<dbReference type="EMBL" id="JASCZI010030422">
    <property type="protein sequence ID" value="MED6122457.1"/>
    <property type="molecule type" value="Genomic_DNA"/>
</dbReference>
<dbReference type="InterPro" id="IPR052929">
    <property type="entry name" value="RNase_H-like_EbsB-rel"/>
</dbReference>
<keyword evidence="3" id="KW-1185">Reference proteome</keyword>
<dbReference type="InterPro" id="IPR044730">
    <property type="entry name" value="RNase_H-like_dom_plant"/>
</dbReference>
<evidence type="ECO:0000313" key="2">
    <source>
        <dbReference type="EMBL" id="MED6122457.1"/>
    </source>
</evidence>
<dbReference type="PANTHER" id="PTHR47074">
    <property type="entry name" value="BNAC02G40300D PROTEIN"/>
    <property type="match status" value="1"/>
</dbReference>
<protein>
    <recommendedName>
        <fullName evidence="1">RNase H type-1 domain-containing protein</fullName>
    </recommendedName>
</protein>
<feature type="domain" description="RNase H type-1" evidence="1">
    <location>
        <begin position="29"/>
        <end position="107"/>
    </location>
</feature>
<accession>A0ABU6REI5</accession>
<dbReference type="PANTHER" id="PTHR47074:SF11">
    <property type="entry name" value="REVERSE TRANSCRIPTASE-LIKE PROTEIN"/>
    <property type="match status" value="1"/>
</dbReference>
<reference evidence="2 3" key="1">
    <citation type="journal article" date="2023" name="Plants (Basel)">
        <title>Bridging the Gap: Combining Genomics and Transcriptomics Approaches to Understand Stylosanthes scabra, an Orphan Legume from the Brazilian Caatinga.</title>
        <authorList>
            <person name="Ferreira-Neto J.R.C."/>
            <person name="da Silva M.D."/>
            <person name="Binneck E."/>
            <person name="de Melo N.F."/>
            <person name="da Silva R.H."/>
            <person name="de Melo A.L.T.M."/>
            <person name="Pandolfi V."/>
            <person name="Bustamante F.O."/>
            <person name="Brasileiro-Vidal A.C."/>
            <person name="Benko-Iseppon A.M."/>
        </authorList>
    </citation>
    <scope>NUCLEOTIDE SEQUENCE [LARGE SCALE GENOMIC DNA]</scope>
    <source>
        <tissue evidence="2">Leaves</tissue>
    </source>
</reference>
<proteinExistence type="predicted"/>
<dbReference type="SUPFAM" id="SSF53098">
    <property type="entry name" value="Ribonuclease H-like"/>
    <property type="match status" value="1"/>
</dbReference>
<sequence length="148" mass="16478">MPQKEIRQSIQWKEKWESPPTNLKKINVNAANNGRSNGGVGAVVRDELGYILAAATWPIWFSMKAHEAEALAAFLGLNFAKECCFTEVFLEDDNIEVVKALKHGTSNETCFAHELAQLALANPNCVWMEDAPWHVQNLALLDILSAIE</sequence>
<comment type="caution">
    <text evidence="2">The sequence shown here is derived from an EMBL/GenBank/DDBJ whole genome shotgun (WGS) entry which is preliminary data.</text>
</comment>
<evidence type="ECO:0000313" key="3">
    <source>
        <dbReference type="Proteomes" id="UP001341840"/>
    </source>
</evidence>
<evidence type="ECO:0000259" key="1">
    <source>
        <dbReference type="Pfam" id="PF13456"/>
    </source>
</evidence>
<gene>
    <name evidence="2" type="ORF">PIB30_040027</name>
</gene>
<dbReference type="CDD" id="cd06222">
    <property type="entry name" value="RNase_H_like"/>
    <property type="match status" value="1"/>
</dbReference>
<dbReference type="Proteomes" id="UP001341840">
    <property type="component" value="Unassembled WGS sequence"/>
</dbReference>
<dbReference type="InterPro" id="IPR002156">
    <property type="entry name" value="RNaseH_domain"/>
</dbReference>
<organism evidence="2 3">
    <name type="scientific">Stylosanthes scabra</name>
    <dbReference type="NCBI Taxonomy" id="79078"/>
    <lineage>
        <taxon>Eukaryota</taxon>
        <taxon>Viridiplantae</taxon>
        <taxon>Streptophyta</taxon>
        <taxon>Embryophyta</taxon>
        <taxon>Tracheophyta</taxon>
        <taxon>Spermatophyta</taxon>
        <taxon>Magnoliopsida</taxon>
        <taxon>eudicotyledons</taxon>
        <taxon>Gunneridae</taxon>
        <taxon>Pentapetalae</taxon>
        <taxon>rosids</taxon>
        <taxon>fabids</taxon>
        <taxon>Fabales</taxon>
        <taxon>Fabaceae</taxon>
        <taxon>Papilionoideae</taxon>
        <taxon>50 kb inversion clade</taxon>
        <taxon>dalbergioids sensu lato</taxon>
        <taxon>Dalbergieae</taxon>
        <taxon>Pterocarpus clade</taxon>
        <taxon>Stylosanthes</taxon>
    </lineage>
</organism>
<dbReference type="InterPro" id="IPR012337">
    <property type="entry name" value="RNaseH-like_sf"/>
</dbReference>